<feature type="repeat" description="WD" evidence="3">
    <location>
        <begin position="362"/>
        <end position="393"/>
    </location>
</feature>
<dbReference type="CDD" id="cd00200">
    <property type="entry name" value="WD40"/>
    <property type="match status" value="1"/>
</dbReference>
<feature type="repeat" description="WD" evidence="3">
    <location>
        <begin position="320"/>
        <end position="361"/>
    </location>
</feature>
<sequence length="398" mass="42600">MMSDNSNQPREYDAVLGGQSQIPIAAAVLGGIAGVKQRFNSPSIESRIAAVKDAPKYGGAGLNLAIEALLDPAAEVQRVAYLILRSRTEPLVRQALKDFVPYKLFDCIRTVKTGTNLAISPGGSRTASLHGKIIRICDVDTGEILYTVDKYPRAQETFVLCKESEVFVRSRNTPKHRAIEIWQGGELRHTSLGHEAEISAIVISPDSQVIASGSADTTIKIWNLETGKLICTFGNLLTWGAHKAGIVSLAFSPIAQTLASSSSDGTIKLWNLRSRECSQTIKGCANCLALGPDGQTLAAGGWDRNIQLRQLSNPDSSITLAGHFNSINAIAFSPDGLTVVSASADGNIKFWNASTGEHIHTLSGHQNSITCLTFSSDGETIISGSIDKTVKIWGVIPF</sequence>
<evidence type="ECO:0000256" key="1">
    <source>
        <dbReference type="ARBA" id="ARBA00022574"/>
    </source>
</evidence>
<name>K9VKZ2_9CYAN</name>
<keyword evidence="2" id="KW-0677">Repeat</keyword>
<dbReference type="PROSITE" id="PS50082">
    <property type="entry name" value="WD_REPEATS_2"/>
    <property type="match status" value="4"/>
</dbReference>
<dbReference type="STRING" id="179408.Osc7112_3852"/>
<protein>
    <submittedName>
        <fullName evidence="4">WD40 repeat-containing protein</fullName>
    </submittedName>
</protein>
<dbReference type="OrthoDB" id="422888at2"/>
<feature type="repeat" description="WD" evidence="3">
    <location>
        <begin position="239"/>
        <end position="280"/>
    </location>
</feature>
<dbReference type="InterPro" id="IPR019775">
    <property type="entry name" value="WD40_repeat_CS"/>
</dbReference>
<dbReference type="RefSeq" id="WP_015177447.1">
    <property type="nucleotide sequence ID" value="NC_019729.1"/>
</dbReference>
<dbReference type="PROSITE" id="PS50294">
    <property type="entry name" value="WD_REPEATS_REGION"/>
    <property type="match status" value="4"/>
</dbReference>
<dbReference type="HOGENOM" id="CLU_000288_57_33_3"/>
<dbReference type="PRINTS" id="PR00320">
    <property type="entry name" value="GPROTEINBRPT"/>
</dbReference>
<dbReference type="Gene3D" id="2.130.10.10">
    <property type="entry name" value="YVTN repeat-like/Quinoprotein amine dehydrogenase"/>
    <property type="match status" value="2"/>
</dbReference>
<dbReference type="SUPFAM" id="SSF50978">
    <property type="entry name" value="WD40 repeat-like"/>
    <property type="match status" value="1"/>
</dbReference>
<dbReference type="InterPro" id="IPR036322">
    <property type="entry name" value="WD40_repeat_dom_sf"/>
</dbReference>
<dbReference type="Proteomes" id="UP000010478">
    <property type="component" value="Chromosome"/>
</dbReference>
<keyword evidence="1 3" id="KW-0853">WD repeat</keyword>
<dbReference type="SMART" id="SM00320">
    <property type="entry name" value="WD40"/>
    <property type="match status" value="5"/>
</dbReference>
<dbReference type="PANTHER" id="PTHR14604:SF4">
    <property type="entry name" value="F-BOX DOMAIN-CONTAINING PROTEIN"/>
    <property type="match status" value="1"/>
</dbReference>
<dbReference type="KEGG" id="oni:Osc7112_3852"/>
<dbReference type="eggNOG" id="COG2319">
    <property type="taxonomic scope" value="Bacteria"/>
</dbReference>
<dbReference type="InterPro" id="IPR015943">
    <property type="entry name" value="WD40/YVTN_repeat-like_dom_sf"/>
</dbReference>
<dbReference type="PANTHER" id="PTHR14604">
    <property type="entry name" value="WD40 REPEAT PF20"/>
    <property type="match status" value="1"/>
</dbReference>
<dbReference type="EMBL" id="CP003614">
    <property type="protein sequence ID" value="AFZ08194.1"/>
    <property type="molecule type" value="Genomic_DNA"/>
</dbReference>
<evidence type="ECO:0000313" key="4">
    <source>
        <dbReference type="EMBL" id="AFZ08194.1"/>
    </source>
</evidence>
<proteinExistence type="predicted"/>
<organism evidence="4 5">
    <name type="scientific">Phormidium nigroviride PCC 7112</name>
    <dbReference type="NCBI Taxonomy" id="179408"/>
    <lineage>
        <taxon>Bacteria</taxon>
        <taxon>Bacillati</taxon>
        <taxon>Cyanobacteriota</taxon>
        <taxon>Cyanophyceae</taxon>
        <taxon>Oscillatoriophycideae</taxon>
        <taxon>Oscillatoriales</taxon>
        <taxon>Oscillatoriaceae</taxon>
        <taxon>Phormidium</taxon>
    </lineage>
</organism>
<dbReference type="InterPro" id="IPR001680">
    <property type="entry name" value="WD40_rpt"/>
</dbReference>
<gene>
    <name evidence="4" type="ORF">Osc7112_3852</name>
</gene>
<dbReference type="InterPro" id="IPR050995">
    <property type="entry name" value="WD-F-box_domain-protein"/>
</dbReference>
<keyword evidence="5" id="KW-1185">Reference proteome</keyword>
<accession>K9VKZ2</accession>
<dbReference type="PROSITE" id="PS00678">
    <property type="entry name" value="WD_REPEATS_1"/>
    <property type="match status" value="3"/>
</dbReference>
<reference evidence="4 5" key="1">
    <citation type="submission" date="2012-05" db="EMBL/GenBank/DDBJ databases">
        <title>Finished chromosome of genome of Oscillatoria sp. PCC 7112.</title>
        <authorList>
            <consortium name="US DOE Joint Genome Institute"/>
            <person name="Gugger M."/>
            <person name="Coursin T."/>
            <person name="Rippka R."/>
            <person name="Tandeau De Marsac N."/>
            <person name="Huntemann M."/>
            <person name="Wei C.-L."/>
            <person name="Han J."/>
            <person name="Detter J.C."/>
            <person name="Han C."/>
            <person name="Tapia R."/>
            <person name="Davenport K."/>
            <person name="Daligault H."/>
            <person name="Erkkila T."/>
            <person name="Gu W."/>
            <person name="Munk A.C.C."/>
            <person name="Teshima H."/>
            <person name="Xu Y."/>
            <person name="Chain P."/>
            <person name="Chen A."/>
            <person name="Krypides N."/>
            <person name="Mavromatis K."/>
            <person name="Markowitz V."/>
            <person name="Szeto E."/>
            <person name="Ivanova N."/>
            <person name="Mikhailova N."/>
            <person name="Ovchinnikova G."/>
            <person name="Pagani I."/>
            <person name="Pati A."/>
            <person name="Goodwin L."/>
            <person name="Peters L."/>
            <person name="Pitluck S."/>
            <person name="Woyke T."/>
            <person name="Kerfeld C."/>
        </authorList>
    </citation>
    <scope>NUCLEOTIDE SEQUENCE [LARGE SCALE GENOMIC DNA]</scope>
    <source>
        <strain evidence="4 5">PCC 7112</strain>
    </source>
</reference>
<feature type="repeat" description="WD" evidence="3">
    <location>
        <begin position="191"/>
        <end position="232"/>
    </location>
</feature>
<evidence type="ECO:0000256" key="2">
    <source>
        <dbReference type="ARBA" id="ARBA00022737"/>
    </source>
</evidence>
<dbReference type="Pfam" id="PF00400">
    <property type="entry name" value="WD40"/>
    <property type="match status" value="5"/>
</dbReference>
<evidence type="ECO:0000256" key="3">
    <source>
        <dbReference type="PROSITE-ProRule" id="PRU00221"/>
    </source>
</evidence>
<evidence type="ECO:0000313" key="5">
    <source>
        <dbReference type="Proteomes" id="UP000010478"/>
    </source>
</evidence>
<dbReference type="AlphaFoldDB" id="K9VKZ2"/>
<dbReference type="InterPro" id="IPR020472">
    <property type="entry name" value="WD40_PAC1"/>
</dbReference>